<dbReference type="PANTHER" id="PTHR23416">
    <property type="entry name" value="SIALIC ACID SYNTHASE-RELATED"/>
    <property type="match status" value="1"/>
</dbReference>
<keyword evidence="2 5" id="KW-0808">Transferase</keyword>
<dbReference type="KEGG" id="nnv:QNH39_10760"/>
<dbReference type="InterPro" id="IPR051159">
    <property type="entry name" value="Hexapeptide_acetyltransf"/>
</dbReference>
<dbReference type="Gene3D" id="2.160.10.10">
    <property type="entry name" value="Hexapeptide repeat proteins"/>
    <property type="match status" value="1"/>
</dbReference>
<dbReference type="Pfam" id="PF12464">
    <property type="entry name" value="Mac"/>
    <property type="match status" value="1"/>
</dbReference>
<gene>
    <name evidence="5" type="ORF">QNH39_10760</name>
</gene>
<dbReference type="PROSITE" id="PS00101">
    <property type="entry name" value="HEXAPEP_TRANSFERASES"/>
    <property type="match status" value="1"/>
</dbReference>
<dbReference type="InterPro" id="IPR001451">
    <property type="entry name" value="Hexapep"/>
</dbReference>
<dbReference type="EMBL" id="CP126114">
    <property type="protein sequence ID" value="WHY88279.1"/>
    <property type="molecule type" value="Genomic_DNA"/>
</dbReference>
<evidence type="ECO:0000256" key="3">
    <source>
        <dbReference type="ARBA" id="ARBA00022737"/>
    </source>
</evidence>
<dbReference type="SUPFAM" id="SSF51161">
    <property type="entry name" value="Trimeric LpxA-like enzymes"/>
    <property type="match status" value="1"/>
</dbReference>
<dbReference type="RefSeq" id="WP_066085831.1">
    <property type="nucleotide sequence ID" value="NZ_CP126114.1"/>
</dbReference>
<reference evidence="5" key="1">
    <citation type="submission" date="2023-05" db="EMBL/GenBank/DDBJ databases">
        <title>Comparative genomics of Bacillaceae isolates and their secondary metabolite potential.</title>
        <authorList>
            <person name="Song L."/>
            <person name="Nielsen L.J."/>
            <person name="Mohite O."/>
            <person name="Xu X."/>
            <person name="Weber T."/>
            <person name="Kovacs A.T."/>
        </authorList>
    </citation>
    <scope>NUCLEOTIDE SEQUENCE</scope>
    <source>
        <strain evidence="5">XLM17</strain>
    </source>
</reference>
<evidence type="ECO:0000256" key="1">
    <source>
        <dbReference type="ARBA" id="ARBA00007274"/>
    </source>
</evidence>
<dbReference type="GO" id="GO:0016407">
    <property type="term" value="F:acetyltransferase activity"/>
    <property type="evidence" value="ECO:0007669"/>
    <property type="project" value="InterPro"/>
</dbReference>
<proteinExistence type="inferred from homology"/>
<dbReference type="Pfam" id="PF00132">
    <property type="entry name" value="Hexapep"/>
    <property type="match status" value="1"/>
</dbReference>
<dbReference type="GO" id="GO:0008374">
    <property type="term" value="F:O-acyltransferase activity"/>
    <property type="evidence" value="ECO:0007669"/>
    <property type="project" value="TreeGrafter"/>
</dbReference>
<dbReference type="FunFam" id="2.160.10.10:FF:000008">
    <property type="entry name" value="Maltose O-acetyltransferase"/>
    <property type="match status" value="1"/>
</dbReference>
<accession>A0AA95MQ80</accession>
<organism evidence="5 6">
    <name type="scientific">Neobacillus novalis</name>
    <dbReference type="NCBI Taxonomy" id="220687"/>
    <lineage>
        <taxon>Bacteria</taxon>
        <taxon>Bacillati</taxon>
        <taxon>Bacillota</taxon>
        <taxon>Bacilli</taxon>
        <taxon>Bacillales</taxon>
        <taxon>Bacillaceae</taxon>
        <taxon>Neobacillus</taxon>
    </lineage>
</organism>
<dbReference type="CDD" id="cd03357">
    <property type="entry name" value="LbH_MAT_GAT"/>
    <property type="match status" value="1"/>
</dbReference>
<dbReference type="InterPro" id="IPR024688">
    <property type="entry name" value="Mac_dom"/>
</dbReference>
<dbReference type="AlphaFoldDB" id="A0AA95MQ80"/>
<dbReference type="GO" id="GO:0005829">
    <property type="term" value="C:cytosol"/>
    <property type="evidence" value="ECO:0007669"/>
    <property type="project" value="TreeGrafter"/>
</dbReference>
<keyword evidence="3" id="KW-0677">Repeat</keyword>
<evidence type="ECO:0000313" key="6">
    <source>
        <dbReference type="Proteomes" id="UP001178288"/>
    </source>
</evidence>
<dbReference type="InterPro" id="IPR018357">
    <property type="entry name" value="Hexapep_transf_CS"/>
</dbReference>
<dbReference type="PANTHER" id="PTHR23416:SF23">
    <property type="entry name" value="ACETYLTRANSFERASE C18B11.09C-RELATED"/>
    <property type="match status" value="1"/>
</dbReference>
<sequence length="186" mass="20359">MKTEKEKMINGELYVAGDPELVKERENARRLTRLFNFSTETEGSERTELLKELFGSTGKNLYIEPTFRCDYGYNIHVGENFYANFNCVFLDVCEIRIGKNCMVAPGVHIYTAGHPLNPVERNSGVEFGAPVQIGDNVWIGGGAIINPGVKIGDNVVIASGAVVTKDVPDNVVVGGNPAKIIKNIEL</sequence>
<dbReference type="EC" id="2.3.1.-" evidence="5"/>
<keyword evidence="6" id="KW-1185">Reference proteome</keyword>
<keyword evidence="5" id="KW-0012">Acyltransferase</keyword>
<evidence type="ECO:0000256" key="2">
    <source>
        <dbReference type="ARBA" id="ARBA00022679"/>
    </source>
</evidence>
<feature type="domain" description="Maltose/galactoside acetyltransferase" evidence="4">
    <location>
        <begin position="5"/>
        <end position="59"/>
    </location>
</feature>
<evidence type="ECO:0000313" key="5">
    <source>
        <dbReference type="EMBL" id="WHY88279.1"/>
    </source>
</evidence>
<protein>
    <submittedName>
        <fullName evidence="5">Sugar O-acetyltransferase</fullName>
        <ecNumber evidence="5">2.3.1.-</ecNumber>
    </submittedName>
</protein>
<dbReference type="SMART" id="SM01266">
    <property type="entry name" value="Mac"/>
    <property type="match status" value="1"/>
</dbReference>
<dbReference type="Proteomes" id="UP001178288">
    <property type="component" value="Chromosome"/>
</dbReference>
<dbReference type="InterPro" id="IPR011004">
    <property type="entry name" value="Trimer_LpxA-like_sf"/>
</dbReference>
<name>A0AA95MQ80_9BACI</name>
<evidence type="ECO:0000259" key="4">
    <source>
        <dbReference type="SMART" id="SM01266"/>
    </source>
</evidence>
<comment type="similarity">
    <text evidence="1">Belongs to the transferase hexapeptide repeat family.</text>
</comment>